<gene>
    <name evidence="1" type="ORF">JOC94_002009</name>
</gene>
<organism evidence="1 2">
    <name type="scientific">Siminovitchia thermophila</name>
    <dbReference type="NCBI Taxonomy" id="1245522"/>
    <lineage>
        <taxon>Bacteria</taxon>
        <taxon>Bacillati</taxon>
        <taxon>Bacillota</taxon>
        <taxon>Bacilli</taxon>
        <taxon>Bacillales</taxon>
        <taxon>Bacillaceae</taxon>
        <taxon>Siminovitchia</taxon>
    </lineage>
</organism>
<name>A0ABS2R5Z1_9BACI</name>
<accession>A0ABS2R5Z1</accession>
<proteinExistence type="predicted"/>
<dbReference type="Proteomes" id="UP000823485">
    <property type="component" value="Unassembled WGS sequence"/>
</dbReference>
<reference evidence="1 2" key="1">
    <citation type="submission" date="2021-01" db="EMBL/GenBank/DDBJ databases">
        <title>Genomic Encyclopedia of Type Strains, Phase IV (KMG-IV): sequencing the most valuable type-strain genomes for metagenomic binning, comparative biology and taxonomic classification.</title>
        <authorList>
            <person name="Goeker M."/>
        </authorList>
    </citation>
    <scope>NUCLEOTIDE SEQUENCE [LARGE SCALE GENOMIC DNA]</scope>
    <source>
        <strain evidence="1 2">DSM 105453</strain>
    </source>
</reference>
<comment type="caution">
    <text evidence="1">The sequence shown here is derived from an EMBL/GenBank/DDBJ whole genome shotgun (WGS) entry which is preliminary data.</text>
</comment>
<evidence type="ECO:0008006" key="3">
    <source>
        <dbReference type="Google" id="ProtNLM"/>
    </source>
</evidence>
<dbReference type="EMBL" id="JAFBFH010000011">
    <property type="protein sequence ID" value="MBM7715037.1"/>
    <property type="molecule type" value="Genomic_DNA"/>
</dbReference>
<sequence length="68" mass="7124">MIGWAAGAFAAGWYAKKFAVNPITAGVPGLITAGTAAAVKRAVEKNIRKVWLGRNIPGLSLTYNVNIP</sequence>
<protein>
    <recommendedName>
        <fullName evidence="3">Transmembrane protein</fullName>
    </recommendedName>
</protein>
<evidence type="ECO:0000313" key="1">
    <source>
        <dbReference type="EMBL" id="MBM7715037.1"/>
    </source>
</evidence>
<dbReference type="RefSeq" id="WP_077111500.1">
    <property type="nucleotide sequence ID" value="NZ_JAFBFH010000011.1"/>
</dbReference>
<keyword evidence="2" id="KW-1185">Reference proteome</keyword>
<evidence type="ECO:0000313" key="2">
    <source>
        <dbReference type="Proteomes" id="UP000823485"/>
    </source>
</evidence>